<name>A0A4R1ETD1_9GAMM</name>
<accession>A0A4R1ETD1</accession>
<dbReference type="SMART" id="SM00346">
    <property type="entry name" value="HTH_ICLR"/>
    <property type="match status" value="1"/>
</dbReference>
<dbReference type="SUPFAM" id="SSF46785">
    <property type="entry name" value="Winged helix' DNA-binding domain"/>
    <property type="match status" value="1"/>
</dbReference>
<dbReference type="SUPFAM" id="SSF55781">
    <property type="entry name" value="GAF domain-like"/>
    <property type="match status" value="1"/>
</dbReference>
<dbReference type="EMBL" id="SMFQ01000004">
    <property type="protein sequence ID" value="TCJ84887.1"/>
    <property type="molecule type" value="Genomic_DNA"/>
</dbReference>
<dbReference type="GO" id="GO:0003700">
    <property type="term" value="F:DNA-binding transcription factor activity"/>
    <property type="evidence" value="ECO:0007669"/>
    <property type="project" value="TreeGrafter"/>
</dbReference>
<dbReference type="InterPro" id="IPR036388">
    <property type="entry name" value="WH-like_DNA-bd_sf"/>
</dbReference>
<dbReference type="Pfam" id="PF09339">
    <property type="entry name" value="HTH_IclR"/>
    <property type="match status" value="1"/>
</dbReference>
<dbReference type="GO" id="GO:0003677">
    <property type="term" value="F:DNA binding"/>
    <property type="evidence" value="ECO:0007669"/>
    <property type="project" value="UniProtKB-KW"/>
</dbReference>
<dbReference type="InterPro" id="IPR011991">
    <property type="entry name" value="ArsR-like_HTH"/>
</dbReference>
<evidence type="ECO:0000256" key="3">
    <source>
        <dbReference type="ARBA" id="ARBA00023163"/>
    </source>
</evidence>
<dbReference type="InterPro" id="IPR050707">
    <property type="entry name" value="HTH_MetabolicPath_Reg"/>
</dbReference>
<dbReference type="OrthoDB" id="9807558at2"/>
<keyword evidence="1" id="KW-0805">Transcription regulation</keyword>
<dbReference type="InterPro" id="IPR036390">
    <property type="entry name" value="WH_DNA-bd_sf"/>
</dbReference>
<dbReference type="PROSITE" id="PS51077">
    <property type="entry name" value="HTH_ICLR"/>
    <property type="match status" value="1"/>
</dbReference>
<feature type="domain" description="IclR-ED" evidence="5">
    <location>
        <begin position="71"/>
        <end position="258"/>
    </location>
</feature>
<dbReference type="Proteomes" id="UP000294887">
    <property type="component" value="Unassembled WGS sequence"/>
</dbReference>
<comment type="caution">
    <text evidence="6">The sequence shown here is derived from an EMBL/GenBank/DDBJ whole genome shotgun (WGS) entry which is preliminary data.</text>
</comment>
<dbReference type="GO" id="GO:0045892">
    <property type="term" value="P:negative regulation of DNA-templated transcription"/>
    <property type="evidence" value="ECO:0007669"/>
    <property type="project" value="TreeGrafter"/>
</dbReference>
<evidence type="ECO:0000259" key="4">
    <source>
        <dbReference type="PROSITE" id="PS51077"/>
    </source>
</evidence>
<evidence type="ECO:0000259" key="5">
    <source>
        <dbReference type="PROSITE" id="PS51078"/>
    </source>
</evidence>
<gene>
    <name evidence="6" type="ORF">EV695_2850</name>
</gene>
<keyword evidence="3" id="KW-0804">Transcription</keyword>
<dbReference type="PROSITE" id="PS51078">
    <property type="entry name" value="ICLR_ED"/>
    <property type="match status" value="1"/>
</dbReference>
<protein>
    <submittedName>
        <fullName evidence="6">IclR family transcriptional regulator</fullName>
    </submittedName>
</protein>
<dbReference type="AlphaFoldDB" id="A0A4R1ETD1"/>
<dbReference type="Gene3D" id="1.10.10.10">
    <property type="entry name" value="Winged helix-like DNA-binding domain superfamily/Winged helix DNA-binding domain"/>
    <property type="match status" value="1"/>
</dbReference>
<evidence type="ECO:0000313" key="7">
    <source>
        <dbReference type="Proteomes" id="UP000294887"/>
    </source>
</evidence>
<organism evidence="6 7">
    <name type="scientific">Cocleimonas flava</name>
    <dbReference type="NCBI Taxonomy" id="634765"/>
    <lineage>
        <taxon>Bacteria</taxon>
        <taxon>Pseudomonadati</taxon>
        <taxon>Pseudomonadota</taxon>
        <taxon>Gammaproteobacteria</taxon>
        <taxon>Thiotrichales</taxon>
        <taxon>Thiotrichaceae</taxon>
        <taxon>Cocleimonas</taxon>
    </lineage>
</organism>
<evidence type="ECO:0000256" key="1">
    <source>
        <dbReference type="ARBA" id="ARBA00023015"/>
    </source>
</evidence>
<dbReference type="CDD" id="cd00090">
    <property type="entry name" value="HTH_ARSR"/>
    <property type="match status" value="1"/>
</dbReference>
<dbReference type="Gene3D" id="3.30.450.40">
    <property type="match status" value="1"/>
</dbReference>
<keyword evidence="2" id="KW-0238">DNA-binding</keyword>
<reference evidence="6 7" key="1">
    <citation type="submission" date="2019-03" db="EMBL/GenBank/DDBJ databases">
        <title>Genomic Encyclopedia of Type Strains, Phase IV (KMG-IV): sequencing the most valuable type-strain genomes for metagenomic binning, comparative biology and taxonomic classification.</title>
        <authorList>
            <person name="Goeker M."/>
        </authorList>
    </citation>
    <scope>NUCLEOTIDE SEQUENCE [LARGE SCALE GENOMIC DNA]</scope>
    <source>
        <strain evidence="6 7">DSM 24830</strain>
    </source>
</reference>
<proteinExistence type="predicted"/>
<dbReference type="RefSeq" id="WP_131906615.1">
    <property type="nucleotide sequence ID" value="NZ_BAAAFU010000006.1"/>
</dbReference>
<feature type="domain" description="HTH iclR-type" evidence="4">
    <location>
        <begin position="8"/>
        <end position="70"/>
    </location>
</feature>
<dbReference type="InterPro" id="IPR014757">
    <property type="entry name" value="Tscrpt_reg_IclR_C"/>
</dbReference>
<evidence type="ECO:0000256" key="2">
    <source>
        <dbReference type="ARBA" id="ARBA00023125"/>
    </source>
</evidence>
<dbReference type="Pfam" id="PF01614">
    <property type="entry name" value="IclR_C"/>
    <property type="match status" value="1"/>
</dbReference>
<keyword evidence="7" id="KW-1185">Reference proteome</keyword>
<dbReference type="InterPro" id="IPR029016">
    <property type="entry name" value="GAF-like_dom_sf"/>
</dbReference>
<evidence type="ECO:0000313" key="6">
    <source>
        <dbReference type="EMBL" id="TCJ84887.1"/>
    </source>
</evidence>
<dbReference type="PANTHER" id="PTHR30136:SF7">
    <property type="entry name" value="HTH-TYPE TRANSCRIPTIONAL REGULATOR KDGR-RELATED"/>
    <property type="match status" value="1"/>
</dbReference>
<dbReference type="PANTHER" id="PTHR30136">
    <property type="entry name" value="HELIX-TURN-HELIX TRANSCRIPTIONAL REGULATOR, ICLR FAMILY"/>
    <property type="match status" value="1"/>
</dbReference>
<sequence length="262" mass="29380">MEDKITKLNTIGKAISVIETIRMANRPLRIKEIAEALDLNKSSLHHHIKTLTEFGYLQQDSDSRKYDIGLNLVRVGQSYLQRLDVRERGHIYLEQLSNELNQTVHMLVLDHDEAVYIDKVDVNHQPGALQCSSFIGKRTDLYSTASGKVLLSNLEQGSLNAILENIKLKPITPYTLTDVTEFEEDLIRCKERGYAMDLQEHSMGLQCIAVPIVNSHSQCVAAVSVSCPIATISTEELETTVLEKLKDTGMKISSVMGYIATY</sequence>
<dbReference type="InterPro" id="IPR005471">
    <property type="entry name" value="Tscrpt_reg_IclR_N"/>
</dbReference>